<dbReference type="GO" id="GO:0022857">
    <property type="term" value="F:transmembrane transporter activity"/>
    <property type="evidence" value="ECO:0007669"/>
    <property type="project" value="InterPro"/>
</dbReference>
<keyword evidence="4 8" id="KW-0812">Transmembrane</keyword>
<sequence>MGIDGERAALVSNRGLYTEEGGNRGEGIDDDEEGINGEDTPQQAPPQPHNILGQFHEDALTQVGVGSYQWLLCATAGFCFMADGVQVFITPYLETSIQAEMCLEDEQKPWISGISMIGLLLGALACPLADHIGRRSLLLFALTIHLIFNIAAAFTPTFGVFMTTRFGSSFGLGICYPVACIYFAEFLPQTARGRISFLLLFWALGGAYVVLFASALLPTTGEEIMYEVKEHQSAWHRVLLLSCLPTVFALASLCCVSESVRYLLHAGKDVNAIMMYQQMYKWNATRSAQYQLTELELPSKVPTPKPPPAKTVWAQISYNINQFFDSIKELGLRQNCIAIVLLSLVWASLGFSYYGLSIWVPTRIQELADEEYNSKVQIEEGTEEVGHLYVSNMENIRFENVSFHLSTFAHLTLSHITFQSCNITEVSFTNILSSKTYFRESFIMGSSFIDTDFTPDRFVNCTLINNTVMNVEAQCRTDLDFKLRQSDLITENIVKLLCPFAVFLFSSACFYNLKRSTVGVVGMLLCSIGSLACWLFTDTTSLLIFDFVWSLVFLFAFNAVNIITVEAFPVHLRATGFGLCFAWFRGMGLCSMFHNFMVVPGSVLSLLVGGVALFRMPDTSHNLM</sequence>
<dbReference type="SUPFAM" id="SSF103473">
    <property type="entry name" value="MFS general substrate transporter"/>
    <property type="match status" value="2"/>
</dbReference>
<dbReference type="InterPro" id="IPR055415">
    <property type="entry name" value="LD_SV2"/>
</dbReference>
<evidence type="ECO:0000256" key="7">
    <source>
        <dbReference type="SAM" id="MobiDB-lite"/>
    </source>
</evidence>
<feature type="transmembrane region" description="Helical" evidence="8">
    <location>
        <begin position="518"/>
        <end position="537"/>
    </location>
</feature>
<dbReference type="EnsemblMetazoa" id="XM_014390609.2">
    <property type="protein sequence ID" value="XP_014246095.1"/>
    <property type="gene ID" value="LOC106664676"/>
</dbReference>
<dbReference type="Gene3D" id="1.20.1250.20">
    <property type="entry name" value="MFS general substrate transporter like domains"/>
    <property type="match status" value="1"/>
</dbReference>
<feature type="transmembrane region" description="Helical" evidence="8">
    <location>
        <begin position="493"/>
        <end position="511"/>
    </location>
</feature>
<dbReference type="Proteomes" id="UP000494040">
    <property type="component" value="Unassembled WGS sequence"/>
</dbReference>
<dbReference type="GeneID" id="106664676"/>
<dbReference type="Pfam" id="PF00083">
    <property type="entry name" value="Sugar_tr"/>
    <property type="match status" value="1"/>
</dbReference>
<feature type="transmembrane region" description="Helical" evidence="8">
    <location>
        <begin position="166"/>
        <end position="184"/>
    </location>
</feature>
<evidence type="ECO:0000313" key="11">
    <source>
        <dbReference type="Proteomes" id="UP000494040"/>
    </source>
</evidence>
<evidence type="ECO:0000256" key="1">
    <source>
        <dbReference type="ARBA" id="ARBA00004141"/>
    </source>
</evidence>
<dbReference type="SUPFAM" id="SSF141571">
    <property type="entry name" value="Pentapeptide repeat-like"/>
    <property type="match status" value="1"/>
</dbReference>
<dbReference type="GO" id="GO:0016020">
    <property type="term" value="C:membrane"/>
    <property type="evidence" value="ECO:0007669"/>
    <property type="project" value="UniProtKB-SubCell"/>
</dbReference>
<dbReference type="KEGG" id="clec:106664676"/>
<feature type="transmembrane region" description="Helical" evidence="8">
    <location>
        <begin position="592"/>
        <end position="614"/>
    </location>
</feature>
<feature type="transmembrane region" description="Helical" evidence="8">
    <location>
        <begin position="196"/>
        <end position="217"/>
    </location>
</feature>
<evidence type="ECO:0000256" key="5">
    <source>
        <dbReference type="ARBA" id="ARBA00022989"/>
    </source>
</evidence>
<feature type="transmembrane region" description="Helical" evidence="8">
    <location>
        <begin position="237"/>
        <end position="256"/>
    </location>
</feature>
<evidence type="ECO:0000256" key="6">
    <source>
        <dbReference type="ARBA" id="ARBA00023136"/>
    </source>
</evidence>
<dbReference type="RefSeq" id="XP_014246095.1">
    <property type="nucleotide sequence ID" value="XM_014390609.2"/>
</dbReference>
<accession>A0A8I6RII3</accession>
<organism evidence="10 11">
    <name type="scientific">Cimex lectularius</name>
    <name type="common">Bed bug</name>
    <name type="synonym">Acanthia lectularia</name>
    <dbReference type="NCBI Taxonomy" id="79782"/>
    <lineage>
        <taxon>Eukaryota</taxon>
        <taxon>Metazoa</taxon>
        <taxon>Ecdysozoa</taxon>
        <taxon>Arthropoda</taxon>
        <taxon>Hexapoda</taxon>
        <taxon>Insecta</taxon>
        <taxon>Pterygota</taxon>
        <taxon>Neoptera</taxon>
        <taxon>Paraneoptera</taxon>
        <taxon>Hemiptera</taxon>
        <taxon>Heteroptera</taxon>
        <taxon>Panheteroptera</taxon>
        <taxon>Cimicomorpha</taxon>
        <taxon>Cimicidae</taxon>
        <taxon>Cimex</taxon>
    </lineage>
</organism>
<dbReference type="PANTHER" id="PTHR23511:SF34">
    <property type="entry name" value="SYNAPTIC VESICLE GLYCOPROTEIN 2"/>
    <property type="match status" value="1"/>
</dbReference>
<feature type="domain" description="SV2A/B/C luminal" evidence="9">
    <location>
        <begin position="392"/>
        <end position="467"/>
    </location>
</feature>
<evidence type="ECO:0000313" key="10">
    <source>
        <dbReference type="EnsemblMetazoa" id="XP_014246095.1"/>
    </source>
</evidence>
<name>A0A8I6RII3_CIMLE</name>
<keyword evidence="11" id="KW-1185">Reference proteome</keyword>
<dbReference type="Pfam" id="PF23894">
    <property type="entry name" value="LD_SV2"/>
    <property type="match status" value="1"/>
</dbReference>
<feature type="transmembrane region" description="Helical" evidence="8">
    <location>
        <begin position="136"/>
        <end position="154"/>
    </location>
</feature>
<evidence type="ECO:0000256" key="2">
    <source>
        <dbReference type="ARBA" id="ARBA00008335"/>
    </source>
</evidence>
<keyword evidence="5 8" id="KW-1133">Transmembrane helix</keyword>
<proteinExistence type="inferred from homology"/>
<keyword evidence="6 8" id="KW-0472">Membrane</keyword>
<feature type="transmembrane region" description="Helical" evidence="8">
    <location>
        <begin position="70"/>
        <end position="89"/>
    </location>
</feature>
<comment type="subcellular location">
    <subcellularLocation>
        <location evidence="1">Membrane</location>
        <topology evidence="1">Multi-pass membrane protein</topology>
    </subcellularLocation>
</comment>
<evidence type="ECO:0000256" key="4">
    <source>
        <dbReference type="ARBA" id="ARBA00022692"/>
    </source>
</evidence>
<dbReference type="OMA" id="PRYLLEC"/>
<protein>
    <recommendedName>
        <fullName evidence="9">SV2A/B/C luminal domain-containing protein</fullName>
    </recommendedName>
</protein>
<keyword evidence="3" id="KW-0813">Transport</keyword>
<feature type="transmembrane region" description="Helical" evidence="8">
    <location>
        <begin position="109"/>
        <end position="129"/>
    </location>
</feature>
<dbReference type="OrthoDB" id="433512at2759"/>
<feature type="transmembrane region" description="Helical" evidence="8">
    <location>
        <begin position="336"/>
        <end position="356"/>
    </location>
</feature>
<evidence type="ECO:0000256" key="8">
    <source>
        <dbReference type="SAM" id="Phobius"/>
    </source>
</evidence>
<reference evidence="10" key="1">
    <citation type="submission" date="2022-01" db="UniProtKB">
        <authorList>
            <consortium name="EnsemblMetazoa"/>
        </authorList>
    </citation>
    <scope>IDENTIFICATION</scope>
</reference>
<dbReference type="AlphaFoldDB" id="A0A8I6RII3"/>
<comment type="similarity">
    <text evidence="2">Belongs to the major facilitator superfamily.</text>
</comment>
<feature type="region of interest" description="Disordered" evidence="7">
    <location>
        <begin position="14"/>
        <end position="49"/>
    </location>
</feature>
<feature type="transmembrane region" description="Helical" evidence="8">
    <location>
        <begin position="543"/>
        <end position="563"/>
    </location>
</feature>
<evidence type="ECO:0000256" key="3">
    <source>
        <dbReference type="ARBA" id="ARBA00022448"/>
    </source>
</evidence>
<dbReference type="PANTHER" id="PTHR23511">
    <property type="entry name" value="SYNAPTIC VESICLE GLYCOPROTEIN 2"/>
    <property type="match status" value="1"/>
</dbReference>
<evidence type="ECO:0000259" key="9">
    <source>
        <dbReference type="Pfam" id="PF23894"/>
    </source>
</evidence>
<dbReference type="InterPro" id="IPR005828">
    <property type="entry name" value="MFS_sugar_transport-like"/>
</dbReference>
<dbReference type="InterPro" id="IPR036259">
    <property type="entry name" value="MFS_trans_sf"/>
</dbReference>
<dbReference type="Gene3D" id="2.160.20.80">
    <property type="entry name" value="E3 ubiquitin-protein ligase SopA"/>
    <property type="match status" value="1"/>
</dbReference>